<dbReference type="EMBL" id="CP001322">
    <property type="protein sequence ID" value="ACL01745.1"/>
    <property type="molecule type" value="Genomic_DNA"/>
</dbReference>
<dbReference type="KEGG" id="dal:Dalk_0035"/>
<dbReference type="RefSeq" id="WP_012609185.1">
    <property type="nucleotide sequence ID" value="NC_011768.1"/>
</dbReference>
<dbReference type="AlphaFoldDB" id="B8FKD0"/>
<evidence type="ECO:0000313" key="2">
    <source>
        <dbReference type="Proteomes" id="UP000000739"/>
    </source>
</evidence>
<reference evidence="1 2" key="1">
    <citation type="journal article" date="2012" name="Environ. Microbiol.">
        <title>The genome sequence of Desulfatibacillum alkenivorans AK-01: a blueprint for anaerobic alkane oxidation.</title>
        <authorList>
            <person name="Callaghan A.V."/>
            <person name="Morris B.E."/>
            <person name="Pereira I.A."/>
            <person name="McInerney M.J."/>
            <person name="Austin R.N."/>
            <person name="Groves J.T."/>
            <person name="Kukor J.J."/>
            <person name="Suflita J.M."/>
            <person name="Young L.Y."/>
            <person name="Zylstra G.J."/>
            <person name="Wawrik B."/>
        </authorList>
    </citation>
    <scope>NUCLEOTIDE SEQUENCE [LARGE SCALE GENOMIC DNA]</scope>
    <source>
        <strain evidence="1 2">AK-01</strain>
    </source>
</reference>
<gene>
    <name evidence="1" type="ordered locus">Dalk_0035</name>
</gene>
<protein>
    <submittedName>
        <fullName evidence="1">Uncharacterized protein</fullName>
    </submittedName>
</protein>
<organism evidence="1 2">
    <name type="scientific">Desulfatibacillum aliphaticivorans</name>
    <dbReference type="NCBI Taxonomy" id="218208"/>
    <lineage>
        <taxon>Bacteria</taxon>
        <taxon>Pseudomonadati</taxon>
        <taxon>Thermodesulfobacteriota</taxon>
        <taxon>Desulfobacteria</taxon>
        <taxon>Desulfobacterales</taxon>
        <taxon>Desulfatibacillaceae</taxon>
        <taxon>Desulfatibacillum</taxon>
    </lineage>
</organism>
<keyword evidence="2" id="KW-1185">Reference proteome</keyword>
<sequence length="218" mass="23727">MLDFGFLKRICLLVVLTGGLAFGGGCATPEQTALLGFGGGVLYGAQAPSSEIQQTYYLGVFDPQDQVPPEVYRVRVRGQASFLSNMKFASGWVRAELIDSLGADISRNWDTGQMTLTKEQELMASLQTGKRHVLFGPEGCREAPKDHRLVLVMGASPDKFFESLDKALGEVSQAQKNAADEGLNRKLFEALAETSGQSRQLIEYAKDLEAEAKSDNKS</sequence>
<dbReference type="HOGENOM" id="CLU_1265230_0_0_7"/>
<evidence type="ECO:0000313" key="1">
    <source>
        <dbReference type="EMBL" id="ACL01745.1"/>
    </source>
</evidence>
<dbReference type="Proteomes" id="UP000000739">
    <property type="component" value="Chromosome"/>
</dbReference>
<accession>B8FKD0</accession>
<dbReference type="eggNOG" id="ENOG50340R0">
    <property type="taxonomic scope" value="Bacteria"/>
</dbReference>
<name>B8FKD0_DESAL</name>
<proteinExistence type="predicted"/>